<dbReference type="InterPro" id="IPR026992">
    <property type="entry name" value="DIOX_N"/>
</dbReference>
<keyword evidence="2 5" id="KW-0479">Metal-binding</keyword>
<evidence type="ECO:0000256" key="4">
    <source>
        <dbReference type="ARBA" id="ARBA00023004"/>
    </source>
</evidence>
<keyword evidence="3" id="KW-0847">Vitamin C</keyword>
<dbReference type="Proteomes" id="UP000796880">
    <property type="component" value="Unassembled WGS sequence"/>
</dbReference>
<reference evidence="7" key="1">
    <citation type="submission" date="2020-03" db="EMBL/GenBank/DDBJ databases">
        <title>A high-quality chromosome-level genome assembly of a woody plant with both climbing and erect habits, Rhamnella rubrinervis.</title>
        <authorList>
            <person name="Lu Z."/>
            <person name="Yang Y."/>
            <person name="Zhu X."/>
            <person name="Sun Y."/>
        </authorList>
    </citation>
    <scope>NUCLEOTIDE SEQUENCE</scope>
    <source>
        <strain evidence="7">BYM</strain>
        <tissue evidence="7">Leaf</tissue>
    </source>
</reference>
<evidence type="ECO:0000256" key="5">
    <source>
        <dbReference type="RuleBase" id="RU003682"/>
    </source>
</evidence>
<gene>
    <name evidence="7" type="ORF">FNV43_RR14747</name>
</gene>
<comment type="similarity">
    <text evidence="1 5">Belongs to the iron/ascorbate-dependent oxidoreductase family.</text>
</comment>
<dbReference type="InterPro" id="IPR027443">
    <property type="entry name" value="IPNS-like_sf"/>
</dbReference>
<keyword evidence="4 5" id="KW-0408">Iron</keyword>
<evidence type="ECO:0000313" key="8">
    <source>
        <dbReference type="Proteomes" id="UP000796880"/>
    </source>
</evidence>
<evidence type="ECO:0000313" key="7">
    <source>
        <dbReference type="EMBL" id="KAF3445054.1"/>
    </source>
</evidence>
<sequence length="352" mass="39223">MEVAANQPIRVQSVAQAGLSQVPHQFVQRPDQRPNCSPASPSSYSVPVIDLFGFDPNYRDSVRDAVGRASSDWGAFHVTGHGIPAELLRRIKTLGLTFFNDTPISDKLKYACDPSYAASEGYGSRMLERDDTVLDWRDYFDHHTLPLSRRDPSRWPHFPADYRQVVAEYSDRMAVLARDLMGLVSESLGLPTRCIEDAIGEFYQNITISYYPPCPQPELTLGLQAHSDIGAITLLVQDEVGGLEVLKDGQWSTVQPLADDAVIVLLADQTEIITNGRYRSAVHRAITNASRARLSAATFHDPSKTTKISPSSELISESSPQRYREVLYGDYVSSWYKGPEGKRNIDALLIDY</sequence>
<dbReference type="EMBL" id="VOIH02000006">
    <property type="protein sequence ID" value="KAF3445054.1"/>
    <property type="molecule type" value="Genomic_DNA"/>
</dbReference>
<dbReference type="OrthoDB" id="288590at2759"/>
<keyword evidence="8" id="KW-1185">Reference proteome</keyword>
<dbReference type="PANTHER" id="PTHR47991">
    <property type="entry name" value="OXOGLUTARATE/IRON-DEPENDENT DIOXYGENASE"/>
    <property type="match status" value="1"/>
</dbReference>
<dbReference type="InterPro" id="IPR044861">
    <property type="entry name" value="IPNS-like_FE2OG_OXY"/>
</dbReference>
<dbReference type="SUPFAM" id="SSF51197">
    <property type="entry name" value="Clavaminate synthase-like"/>
    <property type="match status" value="1"/>
</dbReference>
<name>A0A8K0MG31_9ROSA</name>
<dbReference type="PROSITE" id="PS51471">
    <property type="entry name" value="FE2OG_OXY"/>
    <property type="match status" value="1"/>
</dbReference>
<dbReference type="GO" id="GO:0016491">
    <property type="term" value="F:oxidoreductase activity"/>
    <property type="evidence" value="ECO:0007669"/>
    <property type="project" value="UniProtKB-KW"/>
</dbReference>
<comment type="caution">
    <text evidence="7">The sequence shown here is derived from an EMBL/GenBank/DDBJ whole genome shotgun (WGS) entry which is preliminary data.</text>
</comment>
<dbReference type="GO" id="GO:0031418">
    <property type="term" value="F:L-ascorbic acid binding"/>
    <property type="evidence" value="ECO:0007669"/>
    <property type="project" value="UniProtKB-KW"/>
</dbReference>
<evidence type="ECO:0000259" key="6">
    <source>
        <dbReference type="PROSITE" id="PS51471"/>
    </source>
</evidence>
<dbReference type="AlphaFoldDB" id="A0A8K0MG31"/>
<evidence type="ECO:0000256" key="3">
    <source>
        <dbReference type="ARBA" id="ARBA00022896"/>
    </source>
</evidence>
<dbReference type="InterPro" id="IPR050295">
    <property type="entry name" value="Plant_2OG-oxidoreductases"/>
</dbReference>
<evidence type="ECO:0000256" key="1">
    <source>
        <dbReference type="ARBA" id="ARBA00008056"/>
    </source>
</evidence>
<dbReference type="Pfam" id="PF14226">
    <property type="entry name" value="DIOX_N"/>
    <property type="match status" value="1"/>
</dbReference>
<accession>A0A8K0MG31</accession>
<proteinExistence type="inferred from homology"/>
<feature type="domain" description="Fe2OG dioxygenase" evidence="6">
    <location>
        <begin position="201"/>
        <end position="302"/>
    </location>
</feature>
<dbReference type="GO" id="GO:0046872">
    <property type="term" value="F:metal ion binding"/>
    <property type="evidence" value="ECO:0007669"/>
    <property type="project" value="UniProtKB-KW"/>
</dbReference>
<dbReference type="Gene3D" id="2.60.120.330">
    <property type="entry name" value="B-lactam Antibiotic, Isopenicillin N Synthase, Chain"/>
    <property type="match status" value="1"/>
</dbReference>
<dbReference type="FunFam" id="2.60.120.330:FF:000034">
    <property type="entry name" value="2-oxoglutarate (2OG) and Fe(II)-dependent oxygenase superfamily protein"/>
    <property type="match status" value="1"/>
</dbReference>
<dbReference type="InterPro" id="IPR005123">
    <property type="entry name" value="Oxoglu/Fe-dep_dioxygenase_dom"/>
</dbReference>
<keyword evidence="5" id="KW-0560">Oxidoreductase</keyword>
<protein>
    <recommendedName>
        <fullName evidence="6">Fe2OG dioxygenase domain-containing protein</fullName>
    </recommendedName>
</protein>
<dbReference type="Pfam" id="PF03171">
    <property type="entry name" value="2OG-FeII_Oxy"/>
    <property type="match status" value="1"/>
</dbReference>
<evidence type="ECO:0000256" key="2">
    <source>
        <dbReference type="ARBA" id="ARBA00022723"/>
    </source>
</evidence>
<organism evidence="7 8">
    <name type="scientific">Rhamnella rubrinervis</name>
    <dbReference type="NCBI Taxonomy" id="2594499"/>
    <lineage>
        <taxon>Eukaryota</taxon>
        <taxon>Viridiplantae</taxon>
        <taxon>Streptophyta</taxon>
        <taxon>Embryophyta</taxon>
        <taxon>Tracheophyta</taxon>
        <taxon>Spermatophyta</taxon>
        <taxon>Magnoliopsida</taxon>
        <taxon>eudicotyledons</taxon>
        <taxon>Gunneridae</taxon>
        <taxon>Pentapetalae</taxon>
        <taxon>rosids</taxon>
        <taxon>fabids</taxon>
        <taxon>Rosales</taxon>
        <taxon>Rhamnaceae</taxon>
        <taxon>rhamnoid group</taxon>
        <taxon>Rhamneae</taxon>
        <taxon>Rhamnella</taxon>
    </lineage>
</organism>